<sequence>MRSETRQQARKYLRGLLAPLERKTSWQLAEQLTDSTPDRMQRLLYRARLRC</sequence>
<gene>
    <name evidence="1" type="ORF">KSF_001520</name>
</gene>
<protein>
    <submittedName>
        <fullName evidence="1">Uncharacterized protein</fullName>
    </submittedName>
</protein>
<name>A0A8J3I798_9CHLR</name>
<organism evidence="1 2">
    <name type="scientific">Reticulibacter mediterranei</name>
    <dbReference type="NCBI Taxonomy" id="2778369"/>
    <lineage>
        <taxon>Bacteria</taxon>
        <taxon>Bacillati</taxon>
        <taxon>Chloroflexota</taxon>
        <taxon>Ktedonobacteria</taxon>
        <taxon>Ktedonobacterales</taxon>
        <taxon>Reticulibacteraceae</taxon>
        <taxon>Reticulibacter</taxon>
    </lineage>
</organism>
<evidence type="ECO:0000313" key="1">
    <source>
        <dbReference type="EMBL" id="GHO90104.1"/>
    </source>
</evidence>
<reference evidence="1" key="1">
    <citation type="submission" date="2020-10" db="EMBL/GenBank/DDBJ databases">
        <title>Taxonomic study of unclassified bacteria belonging to the class Ktedonobacteria.</title>
        <authorList>
            <person name="Yabe S."/>
            <person name="Wang C.M."/>
            <person name="Zheng Y."/>
            <person name="Sakai Y."/>
            <person name="Cavaletti L."/>
            <person name="Monciardini P."/>
            <person name="Donadio S."/>
        </authorList>
    </citation>
    <scope>NUCLEOTIDE SEQUENCE</scope>
    <source>
        <strain evidence="1">ID150040</strain>
    </source>
</reference>
<proteinExistence type="predicted"/>
<dbReference type="EMBL" id="BNJK01000001">
    <property type="protein sequence ID" value="GHO90104.1"/>
    <property type="molecule type" value="Genomic_DNA"/>
</dbReference>
<keyword evidence="2" id="KW-1185">Reference proteome</keyword>
<comment type="caution">
    <text evidence="1">The sequence shown here is derived from an EMBL/GenBank/DDBJ whole genome shotgun (WGS) entry which is preliminary data.</text>
</comment>
<dbReference type="AlphaFoldDB" id="A0A8J3I798"/>
<dbReference type="Proteomes" id="UP000597444">
    <property type="component" value="Unassembled WGS sequence"/>
</dbReference>
<accession>A0A8J3I798</accession>
<evidence type="ECO:0000313" key="2">
    <source>
        <dbReference type="Proteomes" id="UP000597444"/>
    </source>
</evidence>